<proteinExistence type="predicted"/>
<gene>
    <name evidence="2" type="ORF">K435DRAFT_804252</name>
</gene>
<evidence type="ECO:0000256" key="1">
    <source>
        <dbReference type="SAM" id="MobiDB-lite"/>
    </source>
</evidence>
<organism evidence="2 3">
    <name type="scientific">Dendrothele bispora (strain CBS 962.96)</name>
    <dbReference type="NCBI Taxonomy" id="1314807"/>
    <lineage>
        <taxon>Eukaryota</taxon>
        <taxon>Fungi</taxon>
        <taxon>Dikarya</taxon>
        <taxon>Basidiomycota</taxon>
        <taxon>Agaricomycotina</taxon>
        <taxon>Agaricomycetes</taxon>
        <taxon>Agaricomycetidae</taxon>
        <taxon>Agaricales</taxon>
        <taxon>Agaricales incertae sedis</taxon>
        <taxon>Dendrothele</taxon>
    </lineage>
</organism>
<dbReference type="Proteomes" id="UP000297245">
    <property type="component" value="Unassembled WGS sequence"/>
</dbReference>
<evidence type="ECO:0000313" key="3">
    <source>
        <dbReference type="Proteomes" id="UP000297245"/>
    </source>
</evidence>
<evidence type="ECO:0000313" key="2">
    <source>
        <dbReference type="EMBL" id="THU87510.1"/>
    </source>
</evidence>
<sequence>MNPFYYLPPTALTAAVLGAGAGAGTAAYAPHQAGQEGGGSDGGRAPSLVLTVVCSIFEWTWWVDDAWEIGEGKRSLWTESNNGSEKEERSVVSFGPGPVSVGGGKRGLAQRRSRVSGSEGDRSGSGIRFLIWTRKEDNEDMRGDRVRKSRRIYLAGGPGAQQRASGGKPAPRDNSNPSGVLLHRDEGRIPKPQQP</sequence>
<feature type="region of interest" description="Disordered" evidence="1">
    <location>
        <begin position="76"/>
        <end position="123"/>
    </location>
</feature>
<dbReference type="AlphaFoldDB" id="A0A4S8LFF5"/>
<reference evidence="2 3" key="1">
    <citation type="journal article" date="2019" name="Nat. Ecol. Evol.">
        <title>Megaphylogeny resolves global patterns of mushroom evolution.</title>
        <authorList>
            <person name="Varga T."/>
            <person name="Krizsan K."/>
            <person name="Foldi C."/>
            <person name="Dima B."/>
            <person name="Sanchez-Garcia M."/>
            <person name="Sanchez-Ramirez S."/>
            <person name="Szollosi G.J."/>
            <person name="Szarkandi J.G."/>
            <person name="Papp V."/>
            <person name="Albert L."/>
            <person name="Andreopoulos W."/>
            <person name="Angelini C."/>
            <person name="Antonin V."/>
            <person name="Barry K.W."/>
            <person name="Bougher N.L."/>
            <person name="Buchanan P."/>
            <person name="Buyck B."/>
            <person name="Bense V."/>
            <person name="Catcheside P."/>
            <person name="Chovatia M."/>
            <person name="Cooper J."/>
            <person name="Damon W."/>
            <person name="Desjardin D."/>
            <person name="Finy P."/>
            <person name="Geml J."/>
            <person name="Haridas S."/>
            <person name="Hughes K."/>
            <person name="Justo A."/>
            <person name="Karasinski D."/>
            <person name="Kautmanova I."/>
            <person name="Kiss B."/>
            <person name="Kocsube S."/>
            <person name="Kotiranta H."/>
            <person name="LaButti K.M."/>
            <person name="Lechner B.E."/>
            <person name="Liimatainen K."/>
            <person name="Lipzen A."/>
            <person name="Lukacs Z."/>
            <person name="Mihaltcheva S."/>
            <person name="Morgado L.N."/>
            <person name="Niskanen T."/>
            <person name="Noordeloos M.E."/>
            <person name="Ohm R.A."/>
            <person name="Ortiz-Santana B."/>
            <person name="Ovrebo C."/>
            <person name="Racz N."/>
            <person name="Riley R."/>
            <person name="Savchenko A."/>
            <person name="Shiryaev A."/>
            <person name="Soop K."/>
            <person name="Spirin V."/>
            <person name="Szebenyi C."/>
            <person name="Tomsovsky M."/>
            <person name="Tulloss R.E."/>
            <person name="Uehling J."/>
            <person name="Grigoriev I.V."/>
            <person name="Vagvolgyi C."/>
            <person name="Papp T."/>
            <person name="Martin F.M."/>
            <person name="Miettinen O."/>
            <person name="Hibbett D.S."/>
            <person name="Nagy L.G."/>
        </authorList>
    </citation>
    <scope>NUCLEOTIDE SEQUENCE [LARGE SCALE GENOMIC DNA]</scope>
    <source>
        <strain evidence="2 3">CBS 962.96</strain>
    </source>
</reference>
<name>A0A4S8LFF5_DENBC</name>
<accession>A0A4S8LFF5</accession>
<keyword evidence="3" id="KW-1185">Reference proteome</keyword>
<protein>
    <submittedName>
        <fullName evidence="2">Uncharacterized protein</fullName>
    </submittedName>
</protein>
<feature type="region of interest" description="Disordered" evidence="1">
    <location>
        <begin position="139"/>
        <end position="195"/>
    </location>
</feature>
<dbReference type="EMBL" id="ML179447">
    <property type="protein sequence ID" value="THU87510.1"/>
    <property type="molecule type" value="Genomic_DNA"/>
</dbReference>